<dbReference type="EMBL" id="CP002545">
    <property type="protein sequence ID" value="ADY51700.1"/>
    <property type="molecule type" value="Genomic_DNA"/>
</dbReference>
<comment type="catalytic activity">
    <reaction evidence="8">
        <text>Endonucleolytic cleavage of RNA, removing extra 3' nucleotides from tRNA precursor, generating 3' termini of tRNAs. A 3'-hydroxy group is left at the tRNA terminus and a 5'-phosphoryl group is left at the trailer molecule.</text>
        <dbReference type="EC" id="3.1.26.11"/>
    </reaction>
</comment>
<feature type="binding site" evidence="8">
    <location>
        <position position="64"/>
    </location>
    <ligand>
        <name>Zn(2+)</name>
        <dbReference type="ChEBI" id="CHEBI:29105"/>
        <label>1</label>
        <note>catalytic</note>
    </ligand>
</feature>
<dbReference type="HAMAP" id="MF_01818">
    <property type="entry name" value="RNase_Z_BN"/>
    <property type="match status" value="1"/>
</dbReference>
<dbReference type="InterPro" id="IPR036866">
    <property type="entry name" value="RibonucZ/Hydroxyglut_hydro"/>
</dbReference>
<feature type="binding site" evidence="8">
    <location>
        <position position="212"/>
    </location>
    <ligand>
        <name>Zn(2+)</name>
        <dbReference type="ChEBI" id="CHEBI:29105"/>
        <label>2</label>
        <note>catalytic</note>
    </ligand>
</feature>
<keyword evidence="10" id="KW-1185">Reference proteome</keyword>
<evidence type="ECO:0000256" key="1">
    <source>
        <dbReference type="ARBA" id="ARBA00011738"/>
    </source>
</evidence>
<dbReference type="eggNOG" id="COG1234">
    <property type="taxonomic scope" value="Bacteria"/>
</dbReference>
<keyword evidence="6 8" id="KW-0378">Hydrolase</keyword>
<accession>F0SCA3</accession>
<keyword evidence="4 8" id="KW-0479">Metal-binding</keyword>
<reference evidence="9 10" key="1">
    <citation type="journal article" date="2011" name="Stand. Genomic Sci.">
        <title>Complete genome sequence of the gliding, heparinolytic Pedobacter saltans type strain (113).</title>
        <authorList>
            <person name="Liolios K."/>
            <person name="Sikorski J."/>
            <person name="Lu M."/>
            <person name="Nolan M."/>
            <person name="Lapidus A."/>
            <person name="Lucas S."/>
            <person name="Hammon N."/>
            <person name="Deshpande S."/>
            <person name="Cheng J.F."/>
            <person name="Tapia R."/>
            <person name="Han C."/>
            <person name="Goodwin L."/>
            <person name="Pitluck S."/>
            <person name="Huntemann M."/>
            <person name="Ivanova N."/>
            <person name="Pagani I."/>
            <person name="Mavromatis K."/>
            <person name="Ovchinikova G."/>
            <person name="Pati A."/>
            <person name="Chen A."/>
            <person name="Palaniappan K."/>
            <person name="Land M."/>
            <person name="Hauser L."/>
            <person name="Brambilla E.M."/>
            <person name="Kotsyurbenko O."/>
            <person name="Rohde M."/>
            <person name="Tindall B.J."/>
            <person name="Abt B."/>
            <person name="Goker M."/>
            <person name="Detter J.C."/>
            <person name="Woyke T."/>
            <person name="Bristow J."/>
            <person name="Eisen J.A."/>
            <person name="Markowitz V."/>
            <person name="Hugenholtz P."/>
            <person name="Klenk H.P."/>
            <person name="Kyrpides N.C."/>
        </authorList>
    </citation>
    <scope>NUCLEOTIDE SEQUENCE [LARGE SCALE GENOMIC DNA]</scope>
    <source>
        <strain evidence="10">ATCC 51119 / DSM 12145 / JCM 21818 / LMG 10337 / NBRC 100064 / NCIMB 13643</strain>
    </source>
</reference>
<feature type="binding site" evidence="8">
    <location>
        <position position="142"/>
    </location>
    <ligand>
        <name>Zn(2+)</name>
        <dbReference type="ChEBI" id="CHEBI:29105"/>
        <label>1</label>
        <note>catalytic</note>
    </ligand>
</feature>
<dbReference type="HOGENOM" id="CLU_031317_2_1_10"/>
<comment type="similarity">
    <text evidence="8">Belongs to the RNase Z family.</text>
</comment>
<dbReference type="AlphaFoldDB" id="F0SCA3"/>
<dbReference type="Pfam" id="PF23023">
    <property type="entry name" value="Anti-Pycsar_Apyc1"/>
    <property type="match status" value="1"/>
</dbReference>
<comment type="function">
    <text evidence="8">Zinc phosphodiesterase, which displays some tRNA 3'-processing endonuclease activity. Probably involved in tRNA maturation, by removing a 3'-trailer from precursor tRNA.</text>
</comment>
<dbReference type="SUPFAM" id="SSF56281">
    <property type="entry name" value="Metallo-hydrolase/oxidoreductase"/>
    <property type="match status" value="1"/>
</dbReference>
<evidence type="ECO:0000256" key="5">
    <source>
        <dbReference type="ARBA" id="ARBA00022759"/>
    </source>
</evidence>
<evidence type="ECO:0000256" key="6">
    <source>
        <dbReference type="ARBA" id="ARBA00022801"/>
    </source>
</evidence>
<organism evidence="9 10">
    <name type="scientific">Pseudopedobacter saltans (strain ATCC 51119 / DSM 12145 / JCM 21818 / CCUG 39354 / LMG 10337 / NBRC 100064 / NCIMB 13643)</name>
    <name type="common">Pedobacter saltans</name>
    <dbReference type="NCBI Taxonomy" id="762903"/>
    <lineage>
        <taxon>Bacteria</taxon>
        <taxon>Pseudomonadati</taxon>
        <taxon>Bacteroidota</taxon>
        <taxon>Sphingobacteriia</taxon>
        <taxon>Sphingobacteriales</taxon>
        <taxon>Sphingobacteriaceae</taxon>
        <taxon>Pseudopedobacter</taxon>
    </lineage>
</organism>
<dbReference type="CDD" id="cd07717">
    <property type="entry name" value="RNaseZ_ZiPD-like_MBL-fold"/>
    <property type="match status" value="1"/>
</dbReference>
<reference evidence="10" key="2">
    <citation type="submission" date="2011-02" db="EMBL/GenBank/DDBJ databases">
        <title>The complete genome of Pedobacter saltans DSM 12145.</title>
        <authorList>
            <consortium name="US DOE Joint Genome Institute (JGI-PGF)"/>
            <person name="Lucas S."/>
            <person name="Copeland A."/>
            <person name="Lapidus A."/>
            <person name="Bruce D."/>
            <person name="Goodwin L."/>
            <person name="Pitluck S."/>
            <person name="Kyrpides N."/>
            <person name="Mavromatis K."/>
            <person name="Pagani I."/>
            <person name="Ivanova N."/>
            <person name="Ovchinnikova G."/>
            <person name="Lu M."/>
            <person name="Detter J.C."/>
            <person name="Han C."/>
            <person name="Land M."/>
            <person name="Hauser L."/>
            <person name="Markowitz V."/>
            <person name="Cheng J.-F."/>
            <person name="Hugenholtz P."/>
            <person name="Woyke T."/>
            <person name="Wu D."/>
            <person name="Tindall B."/>
            <person name="Pomrenke H.G."/>
            <person name="Brambilla E."/>
            <person name="Klenk H.-P."/>
            <person name="Eisen J.A."/>
        </authorList>
    </citation>
    <scope>NUCLEOTIDE SEQUENCE [LARGE SCALE GENOMIC DNA]</scope>
    <source>
        <strain evidence="10">ATCC 51119 / DSM 12145 / JCM 21818 / LMG 10337 / NBRC 100064 / NCIMB 13643</strain>
    </source>
</reference>
<feature type="binding site" evidence="8">
    <location>
        <position position="270"/>
    </location>
    <ligand>
        <name>Zn(2+)</name>
        <dbReference type="ChEBI" id="CHEBI:29105"/>
        <label>2</label>
        <note>catalytic</note>
    </ligand>
</feature>
<dbReference type="Gene3D" id="3.60.15.10">
    <property type="entry name" value="Ribonuclease Z/Hydroxyacylglutathione hydrolase-like"/>
    <property type="match status" value="1"/>
</dbReference>
<feature type="binding site" evidence="8">
    <location>
        <position position="66"/>
    </location>
    <ligand>
        <name>Zn(2+)</name>
        <dbReference type="ChEBI" id="CHEBI:29105"/>
        <label>2</label>
        <note>catalytic</note>
    </ligand>
</feature>
<comment type="subunit">
    <text evidence="1 8">Homodimer.</text>
</comment>
<dbReference type="EC" id="3.1.26.11" evidence="8"/>
<dbReference type="Proteomes" id="UP000000310">
    <property type="component" value="Chromosome"/>
</dbReference>
<keyword evidence="2 8" id="KW-0819">tRNA processing</keyword>
<dbReference type="InterPro" id="IPR013471">
    <property type="entry name" value="RNase_Z/BN"/>
</dbReference>
<evidence type="ECO:0000256" key="3">
    <source>
        <dbReference type="ARBA" id="ARBA00022722"/>
    </source>
</evidence>
<dbReference type="OrthoDB" id="9800940at2"/>
<evidence type="ECO:0000256" key="2">
    <source>
        <dbReference type="ARBA" id="ARBA00022694"/>
    </source>
</evidence>
<keyword evidence="7 8" id="KW-0862">Zinc</keyword>
<evidence type="ECO:0000256" key="4">
    <source>
        <dbReference type="ARBA" id="ARBA00022723"/>
    </source>
</evidence>
<dbReference type="STRING" id="762903.Pedsa_1131"/>
<evidence type="ECO:0000256" key="8">
    <source>
        <dbReference type="HAMAP-Rule" id="MF_01818"/>
    </source>
</evidence>
<evidence type="ECO:0000313" key="9">
    <source>
        <dbReference type="EMBL" id="ADY51700.1"/>
    </source>
</evidence>
<dbReference type="NCBIfam" id="NF000801">
    <property type="entry name" value="PRK00055.1-3"/>
    <property type="match status" value="1"/>
</dbReference>
<feature type="binding site" evidence="8">
    <location>
        <position position="67"/>
    </location>
    <ligand>
        <name>Zn(2+)</name>
        <dbReference type="ChEBI" id="CHEBI:29105"/>
        <label>2</label>
        <note>catalytic</note>
    </ligand>
</feature>
<name>F0SCA3_PSESL</name>
<comment type="cofactor">
    <cofactor evidence="8">
        <name>Zn(2+)</name>
        <dbReference type="ChEBI" id="CHEBI:29105"/>
    </cofactor>
    <text evidence="8">Binds 2 Zn(2+) ions.</text>
</comment>
<evidence type="ECO:0000313" key="10">
    <source>
        <dbReference type="Proteomes" id="UP000000310"/>
    </source>
</evidence>
<evidence type="ECO:0000256" key="7">
    <source>
        <dbReference type="ARBA" id="ARBA00022833"/>
    </source>
</evidence>
<dbReference type="PANTHER" id="PTHR46018:SF2">
    <property type="entry name" value="ZINC PHOSPHODIESTERASE ELAC PROTEIN 1"/>
    <property type="match status" value="1"/>
</dbReference>
<proteinExistence type="inferred from homology"/>
<dbReference type="RefSeq" id="WP_013632199.1">
    <property type="nucleotide sequence ID" value="NC_015177.1"/>
</dbReference>
<protein>
    <recommendedName>
        <fullName evidence="8">Ribonuclease Z</fullName>
        <shortName evidence="8">RNase Z</shortName>
        <ecNumber evidence="8">3.1.26.11</ecNumber>
    </recommendedName>
    <alternativeName>
        <fullName evidence="8">tRNA 3 endonuclease</fullName>
    </alternativeName>
    <alternativeName>
        <fullName evidence="8">tRNase Z</fullName>
    </alternativeName>
</protein>
<feature type="binding site" evidence="8">
    <location>
        <position position="212"/>
    </location>
    <ligand>
        <name>Zn(2+)</name>
        <dbReference type="ChEBI" id="CHEBI:29105"/>
        <label>1</label>
        <note>catalytic</note>
    </ligand>
</feature>
<dbReference type="KEGG" id="psn:Pedsa_1131"/>
<dbReference type="GO" id="GO:0042781">
    <property type="term" value="F:3'-tRNA processing endoribonuclease activity"/>
    <property type="evidence" value="ECO:0007669"/>
    <property type="project" value="UniProtKB-UniRule"/>
</dbReference>
<feature type="active site" description="Proton acceptor" evidence="8">
    <location>
        <position position="66"/>
    </location>
</feature>
<gene>
    <name evidence="8" type="primary">rnz</name>
    <name evidence="9" type="ordered locus">Pedsa_1131</name>
</gene>
<sequence length="303" mass="34545">MKFEVTILGNSSATPIFSRNPTSQILNINESLLMIDCGEGTQQQMLLYEIKYNRISDIFISHLHGDHFFGLIGLISSMNLNGRRKPLNLFGPQGLLDIIQIQLKYSDTRLIFDLNFTALDPNNTGLVYETRDFTVETIPLNHRIPCTGFIVREKQRQRKILKEKVEKLNIPPEYYPLIKRGIDYTDSSGYVYKAFDLTTEADVPKAYAYCSDTLLDERYINKLTKVDTLYHEATFLHDMIDRAKETHHSTALEAATVAKKIGAKKLLIGHFSARYKDLGALLQEARSVFSNTQIANQGQVFEI</sequence>
<dbReference type="NCBIfam" id="TIGR02651">
    <property type="entry name" value="RNase_Z"/>
    <property type="match status" value="1"/>
</dbReference>
<keyword evidence="3 8" id="KW-0540">Nuclease</keyword>
<feature type="binding site" evidence="8">
    <location>
        <position position="62"/>
    </location>
    <ligand>
        <name>Zn(2+)</name>
        <dbReference type="ChEBI" id="CHEBI:29105"/>
        <label>1</label>
        <note>catalytic</note>
    </ligand>
</feature>
<dbReference type="GO" id="GO:0008270">
    <property type="term" value="F:zinc ion binding"/>
    <property type="evidence" value="ECO:0007669"/>
    <property type="project" value="UniProtKB-UniRule"/>
</dbReference>
<keyword evidence="5 8" id="KW-0255">Endonuclease</keyword>
<dbReference type="PANTHER" id="PTHR46018">
    <property type="entry name" value="ZINC PHOSPHODIESTERASE ELAC PROTEIN 1"/>
    <property type="match status" value="1"/>
</dbReference>